<proteinExistence type="inferred from homology"/>
<feature type="domain" description="Aspartate/homoserine dehydrogenase NAD-binding" evidence="11">
    <location>
        <begin position="12"/>
        <end position="122"/>
    </location>
</feature>
<dbReference type="OrthoDB" id="9808167at2"/>
<sequence length="397" mass="45130">MKKKKLNIGLFGYGVVGSGLYEVLHQAKNLDAKIKKIVVKHPEKERNISANHFTYDKFDILNDDEINTVVELIDDSEAAFEIVKIAMQKGKSVVSANKKMLAEHFQEIYDLQKKHQVSFLYEASVCGSIPIIRNLEEYYNNDFLESLEGIVNGSTNYILSKIYHENVAFPAALEEAQEKGYAESNPILDTGGFDARSKLQILLAHSFGIITNPDEVFNLGIQNLSNLELAYAREKNLQIKLLVYAHKKNDKEIIALVIPKFISSESSFSTVNDVFNGVKVKTAFADKQFFSGRGAGSFPTASAVLSDISALSYDYKYEYKKIINNDGFYLTEDFKLKVLFRHSIEKSDFFRPFFEEIEEFYGNKKDAYFIGILSFKNLKKIFKENENSVSFVLIDLC</sequence>
<keyword evidence="9" id="KW-0486">Methionine biosynthesis</keyword>
<keyword evidence="8" id="KW-0560">Oxidoreductase</keyword>
<organism evidence="12 13">
    <name type="scientific">Halpernia humi</name>
    <dbReference type="NCBI Taxonomy" id="493375"/>
    <lineage>
        <taxon>Bacteria</taxon>
        <taxon>Pseudomonadati</taxon>
        <taxon>Bacteroidota</taxon>
        <taxon>Flavobacteriia</taxon>
        <taxon>Flavobacteriales</taxon>
        <taxon>Weeksellaceae</taxon>
        <taxon>Chryseobacterium group</taxon>
        <taxon>Halpernia</taxon>
    </lineage>
</organism>
<dbReference type="RefSeq" id="WP_103912913.1">
    <property type="nucleotide sequence ID" value="NZ_FNUS01000001.1"/>
</dbReference>
<dbReference type="GO" id="GO:0009088">
    <property type="term" value="P:threonine biosynthetic process"/>
    <property type="evidence" value="ECO:0007669"/>
    <property type="project" value="UniProtKB-UniPathway"/>
</dbReference>
<dbReference type="FunFam" id="3.30.360.10:FF:000005">
    <property type="entry name" value="Homoserine dehydrogenase"/>
    <property type="match status" value="1"/>
</dbReference>
<evidence type="ECO:0000313" key="13">
    <source>
        <dbReference type="Proteomes" id="UP000236738"/>
    </source>
</evidence>
<evidence type="ECO:0000256" key="1">
    <source>
        <dbReference type="ARBA" id="ARBA00005056"/>
    </source>
</evidence>
<dbReference type="NCBIfam" id="NF004976">
    <property type="entry name" value="PRK06349.1"/>
    <property type="match status" value="1"/>
</dbReference>
<gene>
    <name evidence="12" type="ORF">SAMN05421847_0944</name>
</gene>
<dbReference type="InterPro" id="IPR001342">
    <property type="entry name" value="HDH_cat"/>
</dbReference>
<dbReference type="UniPathway" id="UPA00051">
    <property type="reaction ID" value="UER00465"/>
</dbReference>
<dbReference type="UniPathway" id="UPA00050">
    <property type="reaction ID" value="UER00063"/>
</dbReference>
<evidence type="ECO:0000256" key="6">
    <source>
        <dbReference type="ARBA" id="ARBA00022605"/>
    </source>
</evidence>
<evidence type="ECO:0000256" key="7">
    <source>
        <dbReference type="ARBA" id="ARBA00022697"/>
    </source>
</evidence>
<evidence type="ECO:0000256" key="2">
    <source>
        <dbReference type="ARBA" id="ARBA00005062"/>
    </source>
</evidence>
<keyword evidence="13" id="KW-1185">Reference proteome</keyword>
<keyword evidence="6" id="KW-0028">Amino-acid biosynthesis</keyword>
<dbReference type="Gene3D" id="3.40.50.720">
    <property type="entry name" value="NAD(P)-binding Rossmann-like Domain"/>
    <property type="match status" value="1"/>
</dbReference>
<evidence type="ECO:0000256" key="9">
    <source>
        <dbReference type="ARBA" id="ARBA00023167"/>
    </source>
</evidence>
<dbReference type="Gene3D" id="3.30.360.10">
    <property type="entry name" value="Dihydrodipicolinate Reductase, domain 2"/>
    <property type="match status" value="1"/>
</dbReference>
<dbReference type="SUPFAM" id="SSF51735">
    <property type="entry name" value="NAD(P)-binding Rossmann-fold domains"/>
    <property type="match status" value="1"/>
</dbReference>
<dbReference type="EMBL" id="FNUS01000001">
    <property type="protein sequence ID" value="SEF79180.1"/>
    <property type="molecule type" value="Genomic_DNA"/>
</dbReference>
<evidence type="ECO:0000259" key="11">
    <source>
        <dbReference type="Pfam" id="PF03447"/>
    </source>
</evidence>
<dbReference type="GO" id="GO:0050661">
    <property type="term" value="F:NADP binding"/>
    <property type="evidence" value="ECO:0007669"/>
    <property type="project" value="InterPro"/>
</dbReference>
<dbReference type="Pfam" id="PF00742">
    <property type="entry name" value="Homoserine_dh"/>
    <property type="match status" value="1"/>
</dbReference>
<dbReference type="AlphaFoldDB" id="A0A1H5UW20"/>
<reference evidence="13" key="1">
    <citation type="submission" date="2016-10" db="EMBL/GenBank/DDBJ databases">
        <authorList>
            <person name="Varghese N."/>
            <person name="Submissions S."/>
        </authorList>
    </citation>
    <scope>NUCLEOTIDE SEQUENCE [LARGE SCALE GENOMIC DNA]</scope>
    <source>
        <strain evidence="13">DSM 21580</strain>
    </source>
</reference>
<dbReference type="Pfam" id="PF03447">
    <property type="entry name" value="NAD_binding_3"/>
    <property type="match status" value="1"/>
</dbReference>
<dbReference type="GO" id="GO:0004412">
    <property type="term" value="F:homoserine dehydrogenase activity"/>
    <property type="evidence" value="ECO:0007669"/>
    <property type="project" value="UniProtKB-EC"/>
</dbReference>
<dbReference type="PANTHER" id="PTHR43331">
    <property type="entry name" value="HOMOSERINE DEHYDROGENASE"/>
    <property type="match status" value="1"/>
</dbReference>
<evidence type="ECO:0000256" key="3">
    <source>
        <dbReference type="ARBA" id="ARBA00006753"/>
    </source>
</evidence>
<comment type="pathway">
    <text evidence="1">Amino-acid biosynthesis; L-threonine biosynthesis; L-threonine from L-aspartate: step 3/5.</text>
</comment>
<evidence type="ECO:0000256" key="8">
    <source>
        <dbReference type="ARBA" id="ARBA00023002"/>
    </source>
</evidence>
<name>A0A1H5UW20_9FLAO</name>
<evidence type="ECO:0000259" key="10">
    <source>
        <dbReference type="Pfam" id="PF00742"/>
    </source>
</evidence>
<dbReference type="SUPFAM" id="SSF55347">
    <property type="entry name" value="Glyceraldehyde-3-phosphate dehydrogenase-like, C-terminal domain"/>
    <property type="match status" value="1"/>
</dbReference>
<accession>A0A1H5UW20</accession>
<comment type="similarity">
    <text evidence="3">Belongs to the homoserine dehydrogenase family.</text>
</comment>
<dbReference type="EC" id="1.1.1.3" evidence="4"/>
<dbReference type="PANTHER" id="PTHR43331:SF1">
    <property type="entry name" value="HOMOSERINE DEHYDROGENASE"/>
    <property type="match status" value="1"/>
</dbReference>
<feature type="domain" description="Homoserine dehydrogenase catalytic" evidence="10">
    <location>
        <begin position="130"/>
        <end position="308"/>
    </location>
</feature>
<dbReference type="GO" id="GO:0009086">
    <property type="term" value="P:methionine biosynthetic process"/>
    <property type="evidence" value="ECO:0007669"/>
    <property type="project" value="UniProtKB-KW"/>
</dbReference>
<evidence type="ECO:0000313" key="12">
    <source>
        <dbReference type="EMBL" id="SEF79180.1"/>
    </source>
</evidence>
<dbReference type="InterPro" id="IPR036291">
    <property type="entry name" value="NAD(P)-bd_dom_sf"/>
</dbReference>
<comment type="pathway">
    <text evidence="2">Amino-acid biosynthesis; L-methionine biosynthesis via de novo pathway; L-homoserine from L-aspartate: step 3/3.</text>
</comment>
<keyword evidence="7" id="KW-0791">Threonine biosynthesis</keyword>
<evidence type="ECO:0000256" key="4">
    <source>
        <dbReference type="ARBA" id="ARBA00013213"/>
    </source>
</evidence>
<dbReference type="InterPro" id="IPR005106">
    <property type="entry name" value="Asp/hSer_DH_NAD-bd"/>
</dbReference>
<protein>
    <recommendedName>
        <fullName evidence="5">Homoserine dehydrogenase</fullName>
        <ecNumber evidence="4">1.1.1.3</ecNumber>
    </recommendedName>
</protein>
<evidence type="ECO:0000256" key="5">
    <source>
        <dbReference type="ARBA" id="ARBA00013376"/>
    </source>
</evidence>
<dbReference type="Proteomes" id="UP000236738">
    <property type="component" value="Unassembled WGS sequence"/>
</dbReference>